<dbReference type="PANTHER" id="PTHR34478:SF2">
    <property type="entry name" value="MEMBRANE PROTEIN"/>
    <property type="match status" value="1"/>
</dbReference>
<evidence type="ECO:0000256" key="6">
    <source>
        <dbReference type="SAM" id="Phobius"/>
    </source>
</evidence>
<dbReference type="PANTHER" id="PTHR34478">
    <property type="entry name" value="PROTEIN LEMA"/>
    <property type="match status" value="1"/>
</dbReference>
<name>A0A848KZB2_9ACTN</name>
<dbReference type="InterPro" id="IPR007156">
    <property type="entry name" value="MamQ_LemA"/>
</dbReference>
<proteinExistence type="inferred from homology"/>
<organism evidence="7 8">
    <name type="scientific">Gordonia asplenii</name>
    <dbReference type="NCBI Taxonomy" id="2725283"/>
    <lineage>
        <taxon>Bacteria</taxon>
        <taxon>Bacillati</taxon>
        <taxon>Actinomycetota</taxon>
        <taxon>Actinomycetes</taxon>
        <taxon>Mycobacteriales</taxon>
        <taxon>Gordoniaceae</taxon>
        <taxon>Gordonia</taxon>
    </lineage>
</organism>
<keyword evidence="5 6" id="KW-0472">Membrane</keyword>
<comment type="caution">
    <text evidence="7">The sequence shown here is derived from an EMBL/GenBank/DDBJ whole genome shotgun (WGS) entry which is preliminary data.</text>
</comment>
<reference evidence="7 8" key="1">
    <citation type="submission" date="2020-04" db="EMBL/GenBank/DDBJ databases">
        <title>Gordonia sp. nov. TBRC 11910.</title>
        <authorList>
            <person name="Suriyachadkun C."/>
        </authorList>
    </citation>
    <scope>NUCLEOTIDE SEQUENCE [LARGE SCALE GENOMIC DNA]</scope>
    <source>
        <strain evidence="7 8">TBRC 11910</strain>
    </source>
</reference>
<evidence type="ECO:0000313" key="7">
    <source>
        <dbReference type="EMBL" id="NMO04060.1"/>
    </source>
</evidence>
<dbReference type="Proteomes" id="UP000550729">
    <property type="component" value="Unassembled WGS sequence"/>
</dbReference>
<dbReference type="AlphaFoldDB" id="A0A848KZB2"/>
<feature type="transmembrane region" description="Helical" evidence="6">
    <location>
        <begin position="6"/>
        <end position="26"/>
    </location>
</feature>
<dbReference type="RefSeq" id="WP_170196563.1">
    <property type="nucleotide sequence ID" value="NZ_JABBNB010000030.1"/>
</dbReference>
<comment type="subcellular location">
    <subcellularLocation>
        <location evidence="1">Membrane</location>
        <topology evidence="1">Single-pass membrane protein</topology>
    </subcellularLocation>
</comment>
<evidence type="ECO:0000313" key="8">
    <source>
        <dbReference type="Proteomes" id="UP000550729"/>
    </source>
</evidence>
<dbReference type="EMBL" id="JABBNB010000030">
    <property type="protein sequence ID" value="NMO04060.1"/>
    <property type="molecule type" value="Genomic_DNA"/>
</dbReference>
<evidence type="ECO:0000256" key="2">
    <source>
        <dbReference type="ARBA" id="ARBA00008854"/>
    </source>
</evidence>
<keyword evidence="3 6" id="KW-0812">Transmembrane</keyword>
<protein>
    <submittedName>
        <fullName evidence="7">LemA family protein</fullName>
    </submittedName>
</protein>
<accession>A0A848KZB2</accession>
<dbReference type="GO" id="GO:0016020">
    <property type="term" value="C:membrane"/>
    <property type="evidence" value="ECO:0007669"/>
    <property type="project" value="UniProtKB-SubCell"/>
</dbReference>
<keyword evidence="4 6" id="KW-1133">Transmembrane helix</keyword>
<dbReference type="InterPro" id="IPR023353">
    <property type="entry name" value="LemA-like_dom_sf"/>
</dbReference>
<dbReference type="Gene3D" id="1.20.1440.20">
    <property type="entry name" value="LemA-like domain"/>
    <property type="match status" value="1"/>
</dbReference>
<dbReference type="Pfam" id="PF04011">
    <property type="entry name" value="LemA"/>
    <property type="match status" value="1"/>
</dbReference>
<gene>
    <name evidence="7" type="ORF">HH308_22860</name>
</gene>
<dbReference type="SUPFAM" id="SSF140478">
    <property type="entry name" value="LemA-like"/>
    <property type="match status" value="1"/>
</dbReference>
<evidence type="ECO:0000256" key="5">
    <source>
        <dbReference type="ARBA" id="ARBA00023136"/>
    </source>
</evidence>
<sequence>MNESTATLVVVGVLIAALTILGIVAFRRLRRADRATSTALREIDAALHRRAALVDEIAALMDTFGAHDDPALLHARKAAAYAVDTDSVEHKAAADDCTLRGLTKTLAATENIPDLADSSDLRRIRAELSDATESLAFARQFYNDGVRQLNDLTKTVPWVFFAGFAGVKPRCYFQVPQRPGTGPRVES</sequence>
<keyword evidence="8" id="KW-1185">Reference proteome</keyword>
<evidence type="ECO:0000256" key="4">
    <source>
        <dbReference type="ARBA" id="ARBA00022989"/>
    </source>
</evidence>
<comment type="similarity">
    <text evidence="2">Belongs to the LemA family.</text>
</comment>
<evidence type="ECO:0000256" key="1">
    <source>
        <dbReference type="ARBA" id="ARBA00004167"/>
    </source>
</evidence>
<evidence type="ECO:0000256" key="3">
    <source>
        <dbReference type="ARBA" id="ARBA00022692"/>
    </source>
</evidence>